<dbReference type="Proteomes" id="UP000625210">
    <property type="component" value="Unassembled WGS sequence"/>
</dbReference>
<protein>
    <submittedName>
        <fullName evidence="7">Membrane protein YknW</fullName>
    </submittedName>
</protein>
<evidence type="ECO:0000313" key="8">
    <source>
        <dbReference type="Proteomes" id="UP000625210"/>
    </source>
</evidence>
<gene>
    <name evidence="7" type="primary">yknW</name>
    <name evidence="7" type="ORF">GCM10011571_24260</name>
</gene>
<dbReference type="RefSeq" id="WP_188648153.1">
    <property type="nucleotide sequence ID" value="NZ_BMHQ01000008.1"/>
</dbReference>
<comment type="caution">
    <text evidence="7">The sequence shown here is derived from an EMBL/GenBank/DDBJ whole genome shotgun (WGS) entry which is preliminary data.</text>
</comment>
<dbReference type="InterPro" id="IPR006977">
    <property type="entry name" value="Yip1_dom"/>
</dbReference>
<feature type="transmembrane region" description="Helical" evidence="5">
    <location>
        <begin position="76"/>
        <end position="101"/>
    </location>
</feature>
<keyword evidence="2 5" id="KW-0812">Transmembrane</keyword>
<keyword evidence="3 5" id="KW-1133">Transmembrane helix</keyword>
<sequence>MNAELGRAAAAEKPSMWGMLVEPGKQMERIRQQPRFVGALITIMLLSAVVAYLAGLKMAEHPLYQEQLAVMGENGATIMAGTIAVTTLFVIPLLFLLYSLVQWLLMMLFQGEATFGQLYSMNTYLGIFPLLANVVYVAVLWTAGPGDNPESLPTSLGALISAKGALSGILNGIEVFSLWNLAVSALGLSVIGQVSRGKGWAVALILYAAGLALAAVTAAVGETFGPPQ</sequence>
<name>A0A8J2VC54_9BACL</name>
<evidence type="ECO:0000256" key="3">
    <source>
        <dbReference type="ARBA" id="ARBA00022989"/>
    </source>
</evidence>
<dbReference type="AlphaFoldDB" id="A0A8J2VC54"/>
<evidence type="ECO:0000256" key="2">
    <source>
        <dbReference type="ARBA" id="ARBA00022692"/>
    </source>
</evidence>
<feature type="transmembrane region" description="Helical" evidence="5">
    <location>
        <begin position="36"/>
        <end position="56"/>
    </location>
</feature>
<dbReference type="Pfam" id="PF04893">
    <property type="entry name" value="Yip1"/>
    <property type="match status" value="1"/>
</dbReference>
<reference evidence="7" key="1">
    <citation type="journal article" date="2014" name="Int. J. Syst. Evol. Microbiol.">
        <title>Complete genome sequence of Corynebacterium casei LMG S-19264T (=DSM 44701T), isolated from a smear-ripened cheese.</title>
        <authorList>
            <consortium name="US DOE Joint Genome Institute (JGI-PGF)"/>
            <person name="Walter F."/>
            <person name="Albersmeier A."/>
            <person name="Kalinowski J."/>
            <person name="Ruckert C."/>
        </authorList>
    </citation>
    <scope>NUCLEOTIDE SEQUENCE</scope>
    <source>
        <strain evidence="7">CGMCC 1.15179</strain>
    </source>
</reference>
<evidence type="ECO:0000313" key="7">
    <source>
        <dbReference type="EMBL" id="GGE21312.1"/>
    </source>
</evidence>
<evidence type="ECO:0000256" key="4">
    <source>
        <dbReference type="ARBA" id="ARBA00023136"/>
    </source>
</evidence>
<evidence type="ECO:0000259" key="6">
    <source>
        <dbReference type="Pfam" id="PF04893"/>
    </source>
</evidence>
<proteinExistence type="predicted"/>
<keyword evidence="4 5" id="KW-0472">Membrane</keyword>
<keyword evidence="8" id="KW-1185">Reference proteome</keyword>
<feature type="transmembrane region" description="Helical" evidence="5">
    <location>
        <begin position="164"/>
        <end position="188"/>
    </location>
</feature>
<dbReference type="EMBL" id="BMHQ01000008">
    <property type="protein sequence ID" value="GGE21312.1"/>
    <property type="molecule type" value="Genomic_DNA"/>
</dbReference>
<evidence type="ECO:0000256" key="1">
    <source>
        <dbReference type="ARBA" id="ARBA00004141"/>
    </source>
</evidence>
<reference evidence="7" key="2">
    <citation type="submission" date="2020-09" db="EMBL/GenBank/DDBJ databases">
        <authorList>
            <person name="Sun Q."/>
            <person name="Zhou Y."/>
        </authorList>
    </citation>
    <scope>NUCLEOTIDE SEQUENCE</scope>
    <source>
        <strain evidence="7">CGMCC 1.15179</strain>
    </source>
</reference>
<accession>A0A8J2VC54</accession>
<feature type="domain" description="Yip1" evidence="6">
    <location>
        <begin position="17"/>
        <end position="215"/>
    </location>
</feature>
<dbReference type="GO" id="GO:0016020">
    <property type="term" value="C:membrane"/>
    <property type="evidence" value="ECO:0007669"/>
    <property type="project" value="UniProtKB-SubCell"/>
</dbReference>
<organism evidence="7 8">
    <name type="scientific">Marinithermofilum abyssi</name>
    <dbReference type="NCBI Taxonomy" id="1571185"/>
    <lineage>
        <taxon>Bacteria</taxon>
        <taxon>Bacillati</taxon>
        <taxon>Bacillota</taxon>
        <taxon>Bacilli</taxon>
        <taxon>Bacillales</taxon>
        <taxon>Thermoactinomycetaceae</taxon>
        <taxon>Marinithermofilum</taxon>
    </lineage>
</organism>
<feature type="transmembrane region" description="Helical" evidence="5">
    <location>
        <begin position="200"/>
        <end position="220"/>
    </location>
</feature>
<comment type="subcellular location">
    <subcellularLocation>
        <location evidence="1">Membrane</location>
        <topology evidence="1">Multi-pass membrane protein</topology>
    </subcellularLocation>
</comment>
<feature type="transmembrane region" description="Helical" evidence="5">
    <location>
        <begin position="122"/>
        <end position="144"/>
    </location>
</feature>
<evidence type="ECO:0000256" key="5">
    <source>
        <dbReference type="SAM" id="Phobius"/>
    </source>
</evidence>